<evidence type="ECO:0000313" key="2">
    <source>
        <dbReference type="Proteomes" id="UP000886523"/>
    </source>
</evidence>
<dbReference type="OrthoDB" id="3248728at2759"/>
<comment type="caution">
    <text evidence="1">The sequence shown here is derived from an EMBL/GenBank/DDBJ whole genome shotgun (WGS) entry which is preliminary data.</text>
</comment>
<reference evidence="1" key="1">
    <citation type="journal article" date="2020" name="Nat. Commun.">
        <title>Large-scale genome sequencing of mycorrhizal fungi provides insights into the early evolution of symbiotic traits.</title>
        <authorList>
            <person name="Miyauchi S."/>
            <person name="Kiss E."/>
            <person name="Kuo A."/>
            <person name="Drula E."/>
            <person name="Kohler A."/>
            <person name="Sanchez-Garcia M."/>
            <person name="Morin E."/>
            <person name="Andreopoulos B."/>
            <person name="Barry K.W."/>
            <person name="Bonito G."/>
            <person name="Buee M."/>
            <person name="Carver A."/>
            <person name="Chen C."/>
            <person name="Cichocki N."/>
            <person name="Clum A."/>
            <person name="Culley D."/>
            <person name="Crous P.W."/>
            <person name="Fauchery L."/>
            <person name="Girlanda M."/>
            <person name="Hayes R.D."/>
            <person name="Keri Z."/>
            <person name="LaButti K."/>
            <person name="Lipzen A."/>
            <person name="Lombard V."/>
            <person name="Magnuson J."/>
            <person name="Maillard F."/>
            <person name="Murat C."/>
            <person name="Nolan M."/>
            <person name="Ohm R.A."/>
            <person name="Pangilinan J."/>
            <person name="Pereira M.F."/>
            <person name="Perotto S."/>
            <person name="Peter M."/>
            <person name="Pfister S."/>
            <person name="Riley R."/>
            <person name="Sitrit Y."/>
            <person name="Stielow J.B."/>
            <person name="Szollosi G."/>
            <person name="Zifcakova L."/>
            <person name="Stursova M."/>
            <person name="Spatafora J.W."/>
            <person name="Tedersoo L."/>
            <person name="Vaario L.M."/>
            <person name="Yamada A."/>
            <person name="Yan M."/>
            <person name="Wang P."/>
            <person name="Xu J."/>
            <person name="Bruns T."/>
            <person name="Baldrian P."/>
            <person name="Vilgalys R."/>
            <person name="Dunand C."/>
            <person name="Henrissat B."/>
            <person name="Grigoriev I.V."/>
            <person name="Hibbett D."/>
            <person name="Nagy L.G."/>
            <person name="Martin F.M."/>
        </authorList>
    </citation>
    <scope>NUCLEOTIDE SEQUENCE</scope>
    <source>
        <strain evidence="1">UP504</strain>
    </source>
</reference>
<gene>
    <name evidence="1" type="ORF">BS47DRAFT_1354170</name>
</gene>
<dbReference type="AlphaFoldDB" id="A0A9P6AG89"/>
<sequence length="133" mass="14673">MDSPPVLPKHHVPYYVGRSFREGETLLPLEVLIALIEWVRRHVSVVTEAGCRILINLVLLRVVSAISTDEMGVNIIPEFPIPKTTFSGSLSTGGTVDLLLTKLPSRYSDYLLDPTSAPENPEVIDGPITTNFF</sequence>
<accession>A0A9P6AG89</accession>
<keyword evidence="2" id="KW-1185">Reference proteome</keyword>
<evidence type="ECO:0000313" key="1">
    <source>
        <dbReference type="EMBL" id="KAF9505233.1"/>
    </source>
</evidence>
<organism evidence="1 2">
    <name type="scientific">Hydnum rufescens UP504</name>
    <dbReference type="NCBI Taxonomy" id="1448309"/>
    <lineage>
        <taxon>Eukaryota</taxon>
        <taxon>Fungi</taxon>
        <taxon>Dikarya</taxon>
        <taxon>Basidiomycota</taxon>
        <taxon>Agaricomycotina</taxon>
        <taxon>Agaricomycetes</taxon>
        <taxon>Cantharellales</taxon>
        <taxon>Hydnaceae</taxon>
        <taxon>Hydnum</taxon>
    </lineage>
</organism>
<proteinExistence type="predicted"/>
<dbReference type="EMBL" id="MU129165">
    <property type="protein sequence ID" value="KAF9505233.1"/>
    <property type="molecule type" value="Genomic_DNA"/>
</dbReference>
<dbReference type="Proteomes" id="UP000886523">
    <property type="component" value="Unassembled WGS sequence"/>
</dbReference>
<protein>
    <submittedName>
        <fullName evidence="1">Uncharacterized protein</fullName>
    </submittedName>
</protein>
<name>A0A9P6AG89_9AGAM</name>